<dbReference type="PANTHER" id="PTHR11552:SF147">
    <property type="entry name" value="CHOLINE DEHYDROGENASE, MITOCHONDRIAL"/>
    <property type="match status" value="1"/>
</dbReference>
<dbReference type="InterPro" id="IPR000172">
    <property type="entry name" value="GMC_OxRdtase_N"/>
</dbReference>
<dbReference type="KEGG" id="merd:EB233_30300"/>
<protein>
    <submittedName>
        <fullName evidence="7">Choline dehydrogenase</fullName>
    </submittedName>
</protein>
<evidence type="ECO:0000259" key="6">
    <source>
        <dbReference type="PROSITE" id="PS00624"/>
    </source>
</evidence>
<gene>
    <name evidence="7" type="ORF">EB233_30300</name>
</gene>
<evidence type="ECO:0000256" key="1">
    <source>
        <dbReference type="ARBA" id="ARBA00001974"/>
    </source>
</evidence>
<comment type="similarity">
    <text evidence="2">Belongs to the GMC oxidoreductase family.</text>
</comment>
<evidence type="ECO:0000256" key="5">
    <source>
        <dbReference type="PIRSR" id="PIRSR000137-2"/>
    </source>
</evidence>
<dbReference type="InterPro" id="IPR036188">
    <property type="entry name" value="FAD/NAD-bd_sf"/>
</dbReference>
<feature type="binding site" evidence="5">
    <location>
        <position position="218"/>
    </location>
    <ligand>
        <name>FAD</name>
        <dbReference type="ChEBI" id="CHEBI:57692"/>
    </ligand>
</feature>
<dbReference type="Proteomes" id="UP000503339">
    <property type="component" value="Chromosome"/>
</dbReference>
<dbReference type="SUPFAM" id="SSF54373">
    <property type="entry name" value="FAD-linked reductases, C-terminal domain"/>
    <property type="match status" value="1"/>
</dbReference>
<dbReference type="GO" id="GO:0016614">
    <property type="term" value="F:oxidoreductase activity, acting on CH-OH group of donors"/>
    <property type="evidence" value="ECO:0007669"/>
    <property type="project" value="InterPro"/>
</dbReference>
<dbReference type="AlphaFoldDB" id="A0A6M7UTA0"/>
<accession>A0A6M7UTA0</accession>
<dbReference type="SUPFAM" id="SSF51905">
    <property type="entry name" value="FAD/NAD(P)-binding domain"/>
    <property type="match status" value="1"/>
</dbReference>
<name>A0A6M7UTA0_9HYPH</name>
<dbReference type="GO" id="GO:0050660">
    <property type="term" value="F:flavin adenine dinucleotide binding"/>
    <property type="evidence" value="ECO:0007669"/>
    <property type="project" value="InterPro"/>
</dbReference>
<reference evidence="7 8" key="1">
    <citation type="submission" date="2018-10" db="EMBL/GenBank/DDBJ databases">
        <authorList>
            <person name="Perry B.J."/>
            <person name="Sullivan J.T."/>
            <person name="Murphy R.J.T."/>
            <person name="Ramsay J.P."/>
            <person name="Ronson C.W."/>
        </authorList>
    </citation>
    <scope>NUCLEOTIDE SEQUENCE [LARGE SCALE GENOMIC DNA]</scope>
    <source>
        <strain evidence="7 8">NZP2014</strain>
    </source>
</reference>
<dbReference type="Gene3D" id="3.50.50.60">
    <property type="entry name" value="FAD/NAD(P)-binding domain"/>
    <property type="match status" value="1"/>
</dbReference>
<comment type="cofactor">
    <cofactor evidence="1 5">
        <name>FAD</name>
        <dbReference type="ChEBI" id="CHEBI:57692"/>
    </cofactor>
</comment>
<dbReference type="EMBL" id="CP033361">
    <property type="protein sequence ID" value="QKC79227.1"/>
    <property type="molecule type" value="Genomic_DNA"/>
</dbReference>
<organism evidence="7 8">
    <name type="scientific">Mesorhizobium erdmanii</name>
    <dbReference type="NCBI Taxonomy" id="1777866"/>
    <lineage>
        <taxon>Bacteria</taxon>
        <taxon>Pseudomonadati</taxon>
        <taxon>Pseudomonadota</taxon>
        <taxon>Alphaproteobacteria</taxon>
        <taxon>Hyphomicrobiales</taxon>
        <taxon>Phyllobacteriaceae</taxon>
        <taxon>Mesorhizobium</taxon>
    </lineage>
</organism>
<dbReference type="Pfam" id="PF05199">
    <property type="entry name" value="GMC_oxred_C"/>
    <property type="match status" value="1"/>
</dbReference>
<sequence length="529" mass="57715">MEFDYIVVGSGSAGSPVAARLVEKGARVLLLEAGKREKFHVTRIPASSMYTVGNRRYDWNYMTEPDPTRNGLKESWPRGRVPGGSSAINGMIFIRGAQSDFDAWGELGNNGWDWNSVLPYFRKMETADKYTDNDVYRGGMGPLHVSTLRWRIPVAQKFIDSFVNLGVPHNPDLNGSSHEGVAWNQGSTKNGLRQSAFDAYIGPLQKDPNLVVMDDALVNSLSMETNRAKGVVFTRGGRVIRASARRGVVLCAGALNSPQILMLSGIGDPGELSKHGIKTVVASPEVGQNLLEHPCLHVLAEMNIATGNAYATGLGRIRAFAEWAFARKGVLTESLAQVIAFIKSTADQKVPDLQFHLLAFGFLLKNGRRHIPSRNLVTIYANVNHSKSKGYLSLRSNNPRDPIAIYPRLLDHPDDLRGVLLGLDWVRRLASTPPFGSHVLQLIDVPSREAGPVADEEYVRNSTGPGFHPVGTCRMGIDDQAVVTPDLRVRGTEGLWVADASIFPTHIAGNTNATCIMIGERAADLIHPG</sequence>
<dbReference type="Gene3D" id="3.30.560.10">
    <property type="entry name" value="Glucose Oxidase, domain 3"/>
    <property type="match status" value="1"/>
</dbReference>
<evidence type="ECO:0000256" key="2">
    <source>
        <dbReference type="ARBA" id="ARBA00010790"/>
    </source>
</evidence>
<keyword evidence="4 5" id="KW-0274">FAD</keyword>
<dbReference type="PANTHER" id="PTHR11552">
    <property type="entry name" value="GLUCOSE-METHANOL-CHOLINE GMC OXIDOREDUCTASE"/>
    <property type="match status" value="1"/>
</dbReference>
<feature type="binding site" evidence="5">
    <location>
        <position position="81"/>
    </location>
    <ligand>
        <name>FAD</name>
        <dbReference type="ChEBI" id="CHEBI:57692"/>
    </ligand>
</feature>
<evidence type="ECO:0000313" key="7">
    <source>
        <dbReference type="EMBL" id="QKC79227.1"/>
    </source>
</evidence>
<keyword evidence="3" id="KW-0285">Flavoprotein</keyword>
<dbReference type="InterPro" id="IPR007867">
    <property type="entry name" value="GMC_OxRtase_C"/>
</dbReference>
<evidence type="ECO:0000256" key="3">
    <source>
        <dbReference type="ARBA" id="ARBA00022630"/>
    </source>
</evidence>
<dbReference type="PROSITE" id="PS00624">
    <property type="entry name" value="GMC_OXRED_2"/>
    <property type="match status" value="1"/>
</dbReference>
<dbReference type="PIRSF" id="PIRSF000137">
    <property type="entry name" value="Alcohol_oxidase"/>
    <property type="match status" value="1"/>
</dbReference>
<dbReference type="RefSeq" id="WP_064987172.1">
    <property type="nucleotide sequence ID" value="NZ_CP033361.1"/>
</dbReference>
<keyword evidence="8" id="KW-1185">Reference proteome</keyword>
<dbReference type="InterPro" id="IPR012132">
    <property type="entry name" value="GMC_OxRdtase"/>
</dbReference>
<evidence type="ECO:0000256" key="4">
    <source>
        <dbReference type="ARBA" id="ARBA00022827"/>
    </source>
</evidence>
<evidence type="ECO:0000313" key="8">
    <source>
        <dbReference type="Proteomes" id="UP000503339"/>
    </source>
</evidence>
<dbReference type="Pfam" id="PF00732">
    <property type="entry name" value="GMC_oxred_N"/>
    <property type="match status" value="1"/>
</dbReference>
<feature type="domain" description="Glucose-methanol-choline oxidoreductase N-terminal" evidence="6">
    <location>
        <begin position="253"/>
        <end position="267"/>
    </location>
</feature>
<proteinExistence type="inferred from homology"/>